<feature type="domain" description="Lcl C-terminal" evidence="2">
    <location>
        <begin position="44"/>
        <end position="185"/>
    </location>
</feature>
<sequence>MFKKSVTYPIIGLLLISSFVSHAQTCIPASAFTPTNQFTDRGDTVSDNKTGLMWKKCTEGQTWGMLVTTNTYGCIGDPAKYKWKSALELAQSTNSSGGFAGYVDWRVPNMSELISIVEYQCVGPALNLAVFPNSPRYKGDGYWPLYWSSSQLATGTSQVALGLDTNGGDFGQDSKNAYHHVRLVRDSK</sequence>
<reference evidence="3 4" key="1">
    <citation type="submission" date="2017-01" db="EMBL/GenBank/DDBJ databases">
        <title>Novel large sulfur bacteria in the metagenomes of groundwater-fed chemosynthetic microbial mats in the Lake Huron basin.</title>
        <authorList>
            <person name="Sharrar A.M."/>
            <person name="Flood B.E."/>
            <person name="Bailey J.V."/>
            <person name="Jones D.S."/>
            <person name="Biddanda B."/>
            <person name="Ruberg S.A."/>
            <person name="Marcus D.N."/>
            <person name="Dick G.J."/>
        </authorList>
    </citation>
    <scope>NUCLEOTIDE SEQUENCE [LARGE SCALE GENOMIC DNA]</scope>
    <source>
        <strain evidence="3">A8</strain>
    </source>
</reference>
<dbReference type="Pfam" id="PF07603">
    <property type="entry name" value="Lcl_C"/>
    <property type="match status" value="1"/>
</dbReference>
<comment type="caution">
    <text evidence="3">The sequence shown here is derived from an EMBL/GenBank/DDBJ whole genome shotgun (WGS) entry which is preliminary data.</text>
</comment>
<feature type="chain" id="PRO_5012824383" description="Lcl C-terminal domain-containing protein" evidence="1">
    <location>
        <begin position="24"/>
        <end position="188"/>
    </location>
</feature>
<dbReference type="EMBL" id="MTEJ01000344">
    <property type="protein sequence ID" value="OQX04353.1"/>
    <property type="molecule type" value="Genomic_DNA"/>
</dbReference>
<organism evidence="3 4">
    <name type="scientific">Thiothrix lacustris</name>
    <dbReference type="NCBI Taxonomy" id="525917"/>
    <lineage>
        <taxon>Bacteria</taxon>
        <taxon>Pseudomonadati</taxon>
        <taxon>Pseudomonadota</taxon>
        <taxon>Gammaproteobacteria</taxon>
        <taxon>Thiotrichales</taxon>
        <taxon>Thiotrichaceae</taxon>
        <taxon>Thiothrix</taxon>
    </lineage>
</organism>
<dbReference type="PANTHER" id="PTHR35812:SF1">
    <property type="entry name" value="LIPOPROTEIN"/>
    <property type="match status" value="1"/>
</dbReference>
<evidence type="ECO:0000256" key="1">
    <source>
        <dbReference type="SAM" id="SignalP"/>
    </source>
</evidence>
<dbReference type="Proteomes" id="UP000192491">
    <property type="component" value="Unassembled WGS sequence"/>
</dbReference>
<dbReference type="PANTHER" id="PTHR35812">
    <property type="entry name" value="LIPOPROTEIN"/>
    <property type="match status" value="1"/>
</dbReference>
<keyword evidence="1" id="KW-0732">Signal</keyword>
<proteinExistence type="predicted"/>
<protein>
    <recommendedName>
        <fullName evidence="2">Lcl C-terminal domain-containing protein</fullName>
    </recommendedName>
</protein>
<name>A0A1Y1QFU5_9GAMM</name>
<gene>
    <name evidence="3" type="ORF">BWK73_36495</name>
</gene>
<evidence type="ECO:0000313" key="4">
    <source>
        <dbReference type="Proteomes" id="UP000192491"/>
    </source>
</evidence>
<evidence type="ECO:0000313" key="3">
    <source>
        <dbReference type="EMBL" id="OQX04353.1"/>
    </source>
</evidence>
<evidence type="ECO:0000259" key="2">
    <source>
        <dbReference type="Pfam" id="PF07603"/>
    </source>
</evidence>
<accession>A0A1Y1QFU5</accession>
<dbReference type="InterPro" id="IPR011460">
    <property type="entry name" value="Lcl_C"/>
</dbReference>
<dbReference type="AlphaFoldDB" id="A0A1Y1QFU5"/>
<feature type="signal peptide" evidence="1">
    <location>
        <begin position="1"/>
        <end position="23"/>
    </location>
</feature>